<dbReference type="Proteomes" id="UP000029665">
    <property type="component" value="Unassembled WGS sequence"/>
</dbReference>
<feature type="region of interest" description="Disordered" evidence="1">
    <location>
        <begin position="391"/>
        <end position="467"/>
    </location>
</feature>
<feature type="compositionally biased region" description="Basic and acidic residues" evidence="1">
    <location>
        <begin position="545"/>
        <end position="569"/>
    </location>
</feature>
<evidence type="ECO:0000256" key="1">
    <source>
        <dbReference type="SAM" id="MobiDB-lite"/>
    </source>
</evidence>
<feature type="compositionally biased region" description="Pro residues" evidence="1">
    <location>
        <begin position="401"/>
        <end position="414"/>
    </location>
</feature>
<feature type="compositionally biased region" description="Basic and acidic residues" evidence="1">
    <location>
        <begin position="844"/>
        <end position="853"/>
    </location>
</feature>
<feature type="compositionally biased region" description="Basic and acidic residues" evidence="1">
    <location>
        <begin position="304"/>
        <end position="375"/>
    </location>
</feature>
<dbReference type="AlphaFoldDB" id="A0A060SQ53"/>
<feature type="compositionally biased region" description="Low complexity" evidence="1">
    <location>
        <begin position="500"/>
        <end position="530"/>
    </location>
</feature>
<feature type="compositionally biased region" description="Basic and acidic residues" evidence="1">
    <location>
        <begin position="861"/>
        <end position="884"/>
    </location>
</feature>
<evidence type="ECO:0000313" key="2">
    <source>
        <dbReference type="EMBL" id="CDO76510.1"/>
    </source>
</evidence>
<sequence>MAPPATGLLASAFSFVSRELESFVTAATGGEVKSQPHEAMQPEASSSRVTLDGKGKRRERDEGKGGREKERRTKRARKRSEVESERARARRRTGRECDVVVSDDERDRVVKAMKRKMMPPPPAPRSLSSEREVADDEADELLVRPFPAAKAGKNRRDVGDDLPSPARDVATSAEGPLPEKKSTDVVDKSADPSELMPPPPTPVRPLPSPSERLMTPAPTMPGSLFPRSASLMPEPVPRNVHRAVLRLHTPAPPPEAILEGAEDESDEPRPERPELRGLSREGRASKTRDDDDTIAGPLSTQEGSGERDNSSRRSLDEPEGKEPVARPRSAKGKERACDTSGELRVRGKERELRQAREEHARTAHERDVDERERDKARIRMLEEEVARLRAELALKTSRSMMPPPPPPPPPPPRPRTSAATSAAGTGDFLASARASLKPTAPPVEAPINSAAYGGARTKRAGHPTVNVPSDKMAAFLREIKNVRLRRIGGLTGDTSMGPPSSSAAAAHGEASELSRSTSAGGMSSARMAATLGERSFDLGVATRLEIGEKRRRDLLDESANRPSKRRETVFLRSNDAGASSSTSNSQSSTSSAQSSASSSQSSASSLQSQSSASQSSVTRLSGPSSSQTSLSRTASIVEMAPPRSQLVRSRSSAPLRIWPTGSAADTDMTTPSLCSDNDNEHEHDDKLPNTPSDSGRGRSGSKSAAQAEQLPKREPEIIDVDALETPPKHQPSPVSPVEGKKDVFARRPPASPLPASSKTPIKPRPPARSAKSRIPVALPKRAPVTALRESDDDSESDNPLGSAPLHTEDRELSYAPRDDAVGPERARPRRGSSASSSVRSHSHMRAERPESRMSNHARRRLTLDEELRRAGDSLWRPSDEEKADAASAGEEDLGAEHGELVALGTKSSKRGFLARGGGAGPPVFMGEGYVQGAAAAEEGERVRSRSNTSTSESARNRGAMGDNSRRRR</sequence>
<name>A0A060SQ53_PYCCI</name>
<feature type="compositionally biased region" description="Basic and acidic residues" evidence="1">
    <location>
        <begin position="177"/>
        <end position="191"/>
    </location>
</feature>
<feature type="region of interest" description="Disordered" evidence="1">
    <location>
        <begin position="489"/>
        <end position="899"/>
    </location>
</feature>
<feature type="compositionally biased region" description="Basic and acidic residues" evidence="1">
    <location>
        <begin position="678"/>
        <end position="687"/>
    </location>
</feature>
<gene>
    <name evidence="2" type="ORF">BN946_scf184361.g9</name>
</gene>
<feature type="compositionally biased region" description="Basic and acidic residues" evidence="1">
    <location>
        <begin position="806"/>
        <end position="826"/>
    </location>
</feature>
<feature type="region of interest" description="Disordered" evidence="1">
    <location>
        <begin position="28"/>
        <end position="375"/>
    </location>
</feature>
<feature type="compositionally biased region" description="Low complexity" evidence="1">
    <location>
        <begin position="415"/>
        <end position="426"/>
    </location>
</feature>
<feature type="compositionally biased region" description="Basic and acidic residues" evidence="1">
    <location>
        <begin position="267"/>
        <end position="289"/>
    </location>
</feature>
<feature type="compositionally biased region" description="Basic and acidic residues" evidence="1">
    <location>
        <begin position="51"/>
        <end position="71"/>
    </location>
</feature>
<protein>
    <submittedName>
        <fullName evidence="2">Uncharacterized protein</fullName>
    </submittedName>
</protein>
<proteinExistence type="predicted"/>
<reference evidence="2" key="1">
    <citation type="submission" date="2014-01" db="EMBL/GenBank/DDBJ databases">
        <title>The genome of the white-rot fungus Pycnoporus cinnabarinus: a basidiomycete model with a versatile arsenal for lignocellulosic biomass breakdown.</title>
        <authorList>
            <person name="Levasseur A."/>
            <person name="Lomascolo A."/>
            <person name="Ruiz-Duenas F.J."/>
            <person name="Uzan E."/>
            <person name="Piumi F."/>
            <person name="Kues U."/>
            <person name="Ram A.F.J."/>
            <person name="Murat C."/>
            <person name="Haon M."/>
            <person name="Benoit I."/>
            <person name="Arfi Y."/>
            <person name="Chevret D."/>
            <person name="Drula E."/>
            <person name="Kwon M.J."/>
            <person name="Gouret P."/>
            <person name="Lesage-Meessen L."/>
            <person name="Lombard V."/>
            <person name="Mariette J."/>
            <person name="Noirot C."/>
            <person name="Park J."/>
            <person name="Patyshakuliyeva A."/>
            <person name="Wieneger R.A.B."/>
            <person name="Wosten H.A.B."/>
            <person name="Martin F."/>
            <person name="Coutinho P.M."/>
            <person name="de Vries R."/>
            <person name="Martinez A.T."/>
            <person name="Klopp C."/>
            <person name="Pontarotti P."/>
            <person name="Henrissat B."/>
            <person name="Record E."/>
        </authorList>
    </citation>
    <scope>NUCLEOTIDE SEQUENCE [LARGE SCALE GENOMIC DNA]</scope>
    <source>
        <strain evidence="2">BRFM137</strain>
    </source>
</reference>
<dbReference type="HOGENOM" id="CLU_010167_0_0_1"/>
<dbReference type="EMBL" id="CCBP010000381">
    <property type="protein sequence ID" value="CDO76510.1"/>
    <property type="molecule type" value="Genomic_DNA"/>
</dbReference>
<comment type="caution">
    <text evidence="2">The sequence shown here is derived from an EMBL/GenBank/DDBJ whole genome shotgun (WGS) entry which is preliminary data.</text>
</comment>
<dbReference type="OMA" id="FMGEGYV"/>
<feature type="compositionally biased region" description="Polar residues" evidence="1">
    <location>
        <begin position="667"/>
        <end position="676"/>
    </location>
</feature>
<feature type="compositionally biased region" description="Low complexity" evidence="1">
    <location>
        <begin position="578"/>
        <end position="635"/>
    </location>
</feature>
<organism evidence="2 3">
    <name type="scientific">Pycnoporus cinnabarinus</name>
    <name type="common">Cinnabar-red polypore</name>
    <name type="synonym">Trametes cinnabarina</name>
    <dbReference type="NCBI Taxonomy" id="5643"/>
    <lineage>
        <taxon>Eukaryota</taxon>
        <taxon>Fungi</taxon>
        <taxon>Dikarya</taxon>
        <taxon>Basidiomycota</taxon>
        <taxon>Agaricomycotina</taxon>
        <taxon>Agaricomycetes</taxon>
        <taxon>Polyporales</taxon>
        <taxon>Polyporaceae</taxon>
        <taxon>Trametes</taxon>
    </lineage>
</organism>
<dbReference type="OrthoDB" id="3256736at2759"/>
<keyword evidence="3" id="KW-1185">Reference proteome</keyword>
<feature type="compositionally biased region" description="Basic and acidic residues" evidence="1">
    <location>
        <begin position="94"/>
        <end position="110"/>
    </location>
</feature>
<evidence type="ECO:0000313" key="3">
    <source>
        <dbReference type="Proteomes" id="UP000029665"/>
    </source>
</evidence>
<feature type="compositionally biased region" description="Pro residues" evidence="1">
    <location>
        <begin position="195"/>
        <end position="208"/>
    </location>
</feature>
<accession>A0A060SQ53</accession>
<feature type="region of interest" description="Disordered" evidence="1">
    <location>
        <begin position="934"/>
        <end position="968"/>
    </location>
</feature>